<dbReference type="AlphaFoldDB" id="A0A831LXR0"/>
<sequence>MKLYEAKNIITEVFENPFDKEKFSYFIRNLLKNLHPAEFLRSGYNIPKAFTDFIASYERLGKYEDEEGNLIDVLIVKLKHDHSIDYARSTQRNFVRWYLTDKGKDAALVAFHTEKTSEWRFSFIKMQYSLEKKADELTPAKRSSFMVGESGKSHTAQRQLIDLLKNDHAPYLSDIEAAFSIEAVSDEFYEKYKKLLFDLVEKIEGIVNKDKTVKGEFESKNISILNFAKKLLGQIVFLYFLQKKGWLGLEEKEKYGEGDKNFLRSLFTKIKPGENFFNDYLEFLFYDALSKKRVTDYYDRFKT</sequence>
<gene>
    <name evidence="1" type="ORF">ENN90_08980</name>
</gene>
<proteinExistence type="predicted"/>
<evidence type="ECO:0000313" key="1">
    <source>
        <dbReference type="EMBL" id="HDR51731.1"/>
    </source>
</evidence>
<dbReference type="Proteomes" id="UP000886047">
    <property type="component" value="Unassembled WGS sequence"/>
</dbReference>
<organism evidence="1">
    <name type="scientific">Mariniphaga anaerophila</name>
    <dbReference type="NCBI Taxonomy" id="1484053"/>
    <lineage>
        <taxon>Bacteria</taxon>
        <taxon>Pseudomonadati</taxon>
        <taxon>Bacteroidota</taxon>
        <taxon>Bacteroidia</taxon>
        <taxon>Marinilabiliales</taxon>
        <taxon>Prolixibacteraceae</taxon>
        <taxon>Mariniphaga</taxon>
    </lineage>
</organism>
<keyword evidence="1" id="KW-0808">Transferase</keyword>
<name>A0A831LXR0_9BACT</name>
<dbReference type="GO" id="GO:0032259">
    <property type="term" value="P:methylation"/>
    <property type="evidence" value="ECO:0007669"/>
    <property type="project" value="UniProtKB-KW"/>
</dbReference>
<keyword evidence="1" id="KW-0489">Methyltransferase</keyword>
<reference evidence="1" key="1">
    <citation type="journal article" date="2020" name="mSystems">
        <title>Genome- and Community-Level Interaction Insights into Carbon Utilization and Element Cycling Functions of Hydrothermarchaeota in Hydrothermal Sediment.</title>
        <authorList>
            <person name="Zhou Z."/>
            <person name="Liu Y."/>
            <person name="Xu W."/>
            <person name="Pan J."/>
            <person name="Luo Z.H."/>
            <person name="Li M."/>
        </authorList>
    </citation>
    <scope>NUCLEOTIDE SEQUENCE [LARGE SCALE GENOMIC DNA]</scope>
    <source>
        <strain evidence="1">SpSt-1217</strain>
    </source>
</reference>
<dbReference type="GO" id="GO:0008168">
    <property type="term" value="F:methyltransferase activity"/>
    <property type="evidence" value="ECO:0007669"/>
    <property type="project" value="UniProtKB-KW"/>
</dbReference>
<dbReference type="EMBL" id="DSDK01000485">
    <property type="protein sequence ID" value="HDR51731.1"/>
    <property type="molecule type" value="Genomic_DNA"/>
</dbReference>
<protein>
    <submittedName>
        <fullName evidence="1">Class I SAM-dependent DNA methyltransferase</fullName>
    </submittedName>
</protein>
<comment type="caution">
    <text evidence="1">The sequence shown here is derived from an EMBL/GenBank/DDBJ whole genome shotgun (WGS) entry which is preliminary data.</text>
</comment>
<feature type="non-terminal residue" evidence="1">
    <location>
        <position position="303"/>
    </location>
</feature>
<accession>A0A831LXR0</accession>